<evidence type="ECO:0000256" key="1">
    <source>
        <dbReference type="SAM" id="MobiDB-lite"/>
    </source>
</evidence>
<feature type="transmembrane region" description="Helical" evidence="2">
    <location>
        <begin position="54"/>
        <end position="82"/>
    </location>
</feature>
<sequence>MEARMVKRSPLDDGDTSKVAWARYRRLMKGMALVSLLAVVGALGWLRFTMGEALTIHMIIATAAGVGLSVLLGAALMGLVFLSSGSGHDESIEDPFENDPDMNHDR</sequence>
<feature type="compositionally biased region" description="Acidic residues" evidence="1">
    <location>
        <begin position="91"/>
        <end position="100"/>
    </location>
</feature>
<keyword evidence="4" id="KW-1185">Reference proteome</keyword>
<evidence type="ECO:0000313" key="4">
    <source>
        <dbReference type="Proteomes" id="UP000030907"/>
    </source>
</evidence>
<organism evidence="3 4">
    <name type="scientific">Sphingopyxis fribergensis</name>
    <dbReference type="NCBI Taxonomy" id="1515612"/>
    <lineage>
        <taxon>Bacteria</taxon>
        <taxon>Pseudomonadati</taxon>
        <taxon>Pseudomonadota</taxon>
        <taxon>Alphaproteobacteria</taxon>
        <taxon>Sphingomonadales</taxon>
        <taxon>Sphingomonadaceae</taxon>
        <taxon>Sphingopyxis</taxon>
    </lineage>
</organism>
<dbReference type="HOGENOM" id="CLU_182999_0_0_5"/>
<keyword evidence="2" id="KW-0472">Membrane</keyword>
<accession>A0A0A7PGJ4</accession>
<dbReference type="KEGG" id="sphk:SKP52_00615"/>
<proteinExistence type="predicted"/>
<protein>
    <submittedName>
        <fullName evidence="3">Uncharacterized protein</fullName>
    </submittedName>
</protein>
<keyword evidence="2" id="KW-1133">Transmembrane helix</keyword>
<feature type="transmembrane region" description="Helical" evidence="2">
    <location>
        <begin position="30"/>
        <end position="48"/>
    </location>
</feature>
<reference evidence="3 4" key="1">
    <citation type="journal article" date="2015" name="Int. J. Syst. Evol. Microbiol.">
        <title>Description of Sphingopyxis fribergensis sp. nov. - a soil bacterium with the ability to degrade styrene and phenylacetic acid.</title>
        <authorList>
            <person name="Oelschlagel M."/>
            <person name="Ruckert C."/>
            <person name="Kalinowski J."/>
            <person name="Schmidt G."/>
            <person name="Schlomann M."/>
            <person name="Tischler D."/>
        </authorList>
    </citation>
    <scope>NUCLEOTIDE SEQUENCE [LARGE SCALE GENOMIC DNA]</scope>
    <source>
        <strain evidence="3 4">Kp5.2</strain>
    </source>
</reference>
<keyword evidence="2" id="KW-0812">Transmembrane</keyword>
<dbReference type="Proteomes" id="UP000030907">
    <property type="component" value="Chromosome"/>
</dbReference>
<feature type="region of interest" description="Disordered" evidence="1">
    <location>
        <begin position="87"/>
        <end position="106"/>
    </location>
</feature>
<evidence type="ECO:0000256" key="2">
    <source>
        <dbReference type="SAM" id="Phobius"/>
    </source>
</evidence>
<name>A0A0A7PGJ4_9SPHN</name>
<dbReference type="AlphaFoldDB" id="A0A0A7PGJ4"/>
<dbReference type="STRING" id="1515612.SKP52_00615"/>
<dbReference type="EMBL" id="CP009122">
    <property type="protein sequence ID" value="AJA07072.1"/>
    <property type="molecule type" value="Genomic_DNA"/>
</dbReference>
<gene>
    <name evidence="3" type="ORF">SKP52_00615</name>
</gene>
<evidence type="ECO:0000313" key="3">
    <source>
        <dbReference type="EMBL" id="AJA07072.1"/>
    </source>
</evidence>